<proteinExistence type="predicted"/>
<dbReference type="Proteomes" id="UP000865968">
    <property type="component" value="Unassembled WGS sequence"/>
</dbReference>
<gene>
    <name evidence="1" type="ORF">I8608_000621</name>
</gene>
<evidence type="ECO:0000313" key="1">
    <source>
        <dbReference type="EMBL" id="HAT3807820.1"/>
    </source>
</evidence>
<dbReference type="RefSeq" id="WP_262859206.1">
    <property type="nucleotide sequence ID" value="NZ_JAHOAK010000012.1"/>
</dbReference>
<sequence length="89" mass="10047">MDDHLVILLQRLQTTAPESQVMFTRDELNILIRALSAYTATPAASLIVTLRDSGAVSRAVNYGWNEEEKQQTEQQGGQYIPLFRHDLSD</sequence>
<organism evidence="1 2">
    <name type="scientific">Morganella morganii</name>
    <name type="common">Proteus morganii</name>
    <dbReference type="NCBI Taxonomy" id="582"/>
    <lineage>
        <taxon>Bacteria</taxon>
        <taxon>Pseudomonadati</taxon>
        <taxon>Pseudomonadota</taxon>
        <taxon>Gammaproteobacteria</taxon>
        <taxon>Enterobacterales</taxon>
        <taxon>Morganellaceae</taxon>
        <taxon>Morganella</taxon>
    </lineage>
</organism>
<name>A0AAN5RYX6_MORMO</name>
<protein>
    <submittedName>
        <fullName evidence="1">Uncharacterized protein</fullName>
    </submittedName>
</protein>
<reference evidence="1" key="1">
    <citation type="journal article" date="2018" name="Genome Biol.">
        <title>SKESA: strategic k-mer extension for scrupulous assemblies.</title>
        <authorList>
            <person name="Souvorov A."/>
            <person name="Agarwala R."/>
            <person name="Lipman D.J."/>
        </authorList>
    </citation>
    <scope>NUCLEOTIDE SEQUENCE</scope>
    <source>
        <strain evidence="1">Morganella morganii ARLG-3209</strain>
    </source>
</reference>
<comment type="caution">
    <text evidence="1">The sequence shown here is derived from an EMBL/GenBank/DDBJ whole genome shotgun (WGS) entry which is preliminary data.</text>
</comment>
<accession>A0AAN5RYX6</accession>
<dbReference type="AlphaFoldDB" id="A0AAN5RYX6"/>
<reference evidence="1" key="2">
    <citation type="submission" date="2020-10" db="EMBL/GenBank/DDBJ databases">
        <authorList>
            <consortium name="NCBI Pathogen Detection Project"/>
        </authorList>
    </citation>
    <scope>NUCLEOTIDE SEQUENCE</scope>
    <source>
        <strain evidence="1">Morganella morganii ARLG-3209</strain>
    </source>
</reference>
<evidence type="ECO:0000313" key="2">
    <source>
        <dbReference type="Proteomes" id="UP000865968"/>
    </source>
</evidence>
<dbReference type="EMBL" id="DACSWI010000001">
    <property type="protein sequence ID" value="HAT3807820.1"/>
    <property type="molecule type" value="Genomic_DNA"/>
</dbReference>